<evidence type="ECO:0000256" key="1">
    <source>
        <dbReference type="ARBA" id="ARBA00022679"/>
    </source>
</evidence>
<dbReference type="Gene3D" id="3.40.630.30">
    <property type="match status" value="1"/>
</dbReference>
<sequence>MNTIEIIEYTPDLQPEFERINKQWVEQFFSLEEFDRNQLEHPQEYIIDKGGAILFARDGGQILGTVGLVKSGEDVYEMIKMGVSPEARGQGVGQLLGKGILEKARALGGRKVVLYSSSKLGAALALYRKIGFKDIPMGCGQYGRCNVKMEIDL</sequence>
<dbReference type="AlphaFoldDB" id="M7Y243"/>
<dbReference type="OrthoDB" id="1431064at2"/>
<comment type="caution">
    <text evidence="3">The sequence shown here is derived from an EMBL/GenBank/DDBJ whole genome shotgun (WGS) entry which is preliminary data.</text>
</comment>
<dbReference type="GO" id="GO:0008080">
    <property type="term" value="F:N-acetyltransferase activity"/>
    <property type="evidence" value="ECO:0007669"/>
    <property type="project" value="InterPro"/>
</dbReference>
<dbReference type="InterPro" id="IPR000182">
    <property type="entry name" value="GNAT_dom"/>
</dbReference>
<dbReference type="RefSeq" id="WP_008631195.1">
    <property type="nucleotide sequence ID" value="NZ_AMZY02000020.1"/>
</dbReference>
<evidence type="ECO:0000259" key="2">
    <source>
        <dbReference type="PROSITE" id="PS51186"/>
    </source>
</evidence>
<dbReference type="InterPro" id="IPR016181">
    <property type="entry name" value="Acyl_CoA_acyltransferase"/>
</dbReference>
<feature type="domain" description="N-acetyltransferase" evidence="2">
    <location>
        <begin position="4"/>
        <end position="153"/>
    </location>
</feature>
<keyword evidence="4" id="KW-1185">Reference proteome</keyword>
<dbReference type="CDD" id="cd04301">
    <property type="entry name" value="NAT_SF"/>
    <property type="match status" value="1"/>
</dbReference>
<name>M7Y243_9BACT</name>
<evidence type="ECO:0000313" key="4">
    <source>
        <dbReference type="Proteomes" id="UP000010953"/>
    </source>
</evidence>
<dbReference type="Proteomes" id="UP000010953">
    <property type="component" value="Unassembled WGS sequence"/>
</dbReference>
<dbReference type="EMBL" id="AMZY02000020">
    <property type="protein sequence ID" value="EMS31281.1"/>
    <property type="molecule type" value="Genomic_DNA"/>
</dbReference>
<protein>
    <submittedName>
        <fullName evidence="3">Transcriptional regulator, MarR family protein</fullName>
    </submittedName>
</protein>
<dbReference type="PANTHER" id="PTHR13947:SF37">
    <property type="entry name" value="LD18367P"/>
    <property type="match status" value="1"/>
</dbReference>
<reference evidence="3" key="1">
    <citation type="submission" date="2013-01" db="EMBL/GenBank/DDBJ databases">
        <title>Genome assembly of Mariniradius saccharolyticus AK6.</title>
        <authorList>
            <person name="Vaidya B."/>
            <person name="Khatri I."/>
            <person name="Tanuku N.R.S."/>
            <person name="Subramanian S."/>
            <person name="Pinnaka A."/>
        </authorList>
    </citation>
    <scope>NUCLEOTIDE SEQUENCE [LARGE SCALE GENOMIC DNA]</scope>
    <source>
        <strain evidence="3">AK6</strain>
    </source>
</reference>
<dbReference type="PANTHER" id="PTHR13947">
    <property type="entry name" value="GNAT FAMILY N-ACETYLTRANSFERASE"/>
    <property type="match status" value="1"/>
</dbReference>
<organism evidence="3 4">
    <name type="scientific">Mariniradius saccharolyticus AK6</name>
    <dbReference type="NCBI Taxonomy" id="1239962"/>
    <lineage>
        <taxon>Bacteria</taxon>
        <taxon>Pseudomonadati</taxon>
        <taxon>Bacteroidota</taxon>
        <taxon>Cytophagia</taxon>
        <taxon>Cytophagales</taxon>
        <taxon>Cyclobacteriaceae</taxon>
        <taxon>Mariniradius</taxon>
    </lineage>
</organism>
<dbReference type="STRING" id="1239962.C943_02428"/>
<evidence type="ECO:0000313" key="3">
    <source>
        <dbReference type="EMBL" id="EMS31281.1"/>
    </source>
</evidence>
<dbReference type="eggNOG" id="COG0456">
    <property type="taxonomic scope" value="Bacteria"/>
</dbReference>
<dbReference type="PROSITE" id="PS51186">
    <property type="entry name" value="GNAT"/>
    <property type="match status" value="1"/>
</dbReference>
<accession>M7Y243</accession>
<dbReference type="InterPro" id="IPR050769">
    <property type="entry name" value="NAT_camello-type"/>
</dbReference>
<proteinExistence type="predicted"/>
<gene>
    <name evidence="3" type="ORF">C943_02428</name>
</gene>
<dbReference type="Pfam" id="PF00583">
    <property type="entry name" value="Acetyltransf_1"/>
    <property type="match status" value="1"/>
</dbReference>
<dbReference type="SUPFAM" id="SSF55729">
    <property type="entry name" value="Acyl-CoA N-acyltransferases (Nat)"/>
    <property type="match status" value="1"/>
</dbReference>
<keyword evidence="1" id="KW-0808">Transferase</keyword>
<dbReference type="InParanoid" id="M7Y243"/>